<dbReference type="PANTHER" id="PTHR31956:SF8">
    <property type="entry name" value="ACID PHOSPHATASE PHOA (AFU_ORTHOLOGUE AFUA_1G03570)"/>
    <property type="match status" value="1"/>
</dbReference>
<dbReference type="InterPro" id="IPR007312">
    <property type="entry name" value="Phosphoesterase"/>
</dbReference>
<organism evidence="3 4">
    <name type="scientific">Angustibacter aerolatus</name>
    <dbReference type="NCBI Taxonomy" id="1162965"/>
    <lineage>
        <taxon>Bacteria</taxon>
        <taxon>Bacillati</taxon>
        <taxon>Actinomycetota</taxon>
        <taxon>Actinomycetes</taxon>
        <taxon>Kineosporiales</taxon>
        <taxon>Kineosporiaceae</taxon>
    </lineage>
</organism>
<dbReference type="Proteomes" id="UP001157017">
    <property type="component" value="Unassembled WGS sequence"/>
</dbReference>
<keyword evidence="4" id="KW-1185">Reference proteome</keyword>
<dbReference type="Pfam" id="PF04185">
    <property type="entry name" value="Phosphoesterase"/>
    <property type="match status" value="1"/>
</dbReference>
<dbReference type="Gene3D" id="3.40.720.10">
    <property type="entry name" value="Alkaline Phosphatase, subunit A"/>
    <property type="match status" value="1"/>
</dbReference>
<sequence length="191" mass="20408">MIAAGRTWRSYAQGLPAPCTRTDSGFFAVRHMPSAYYLSERSRCRAREKPVGRPTTGTLHSAVAAGTLPAFSMVTPDLCHDMHGHSGCTGDRIEAGDRYLAQYLPQVLAGPDFASGRLVVIITFDEGSRTSNHIPTVVLSRTTKGVASKQAFTHCSTLRTVEEPAAPAAAGLRAHRHLDALGLPSVTPLTP</sequence>
<comment type="caution">
    <text evidence="3">The sequence shown here is derived from an EMBL/GenBank/DDBJ whole genome shotgun (WGS) entry which is preliminary data.</text>
</comment>
<dbReference type="InterPro" id="IPR017850">
    <property type="entry name" value="Alkaline_phosphatase_core_sf"/>
</dbReference>
<reference evidence="4" key="1">
    <citation type="journal article" date="2019" name="Int. J. Syst. Evol. Microbiol.">
        <title>The Global Catalogue of Microorganisms (GCM) 10K type strain sequencing project: providing services to taxonomists for standard genome sequencing and annotation.</title>
        <authorList>
            <consortium name="The Broad Institute Genomics Platform"/>
            <consortium name="The Broad Institute Genome Sequencing Center for Infectious Disease"/>
            <person name="Wu L."/>
            <person name="Ma J."/>
        </authorList>
    </citation>
    <scope>NUCLEOTIDE SEQUENCE [LARGE SCALE GENOMIC DNA]</scope>
    <source>
        <strain evidence="4">NBRC 108730</strain>
    </source>
</reference>
<evidence type="ECO:0000256" key="1">
    <source>
        <dbReference type="ARBA" id="ARBA00022801"/>
    </source>
</evidence>
<evidence type="ECO:0008006" key="5">
    <source>
        <dbReference type="Google" id="ProtNLM"/>
    </source>
</evidence>
<evidence type="ECO:0000313" key="3">
    <source>
        <dbReference type="EMBL" id="GMA86645.1"/>
    </source>
</evidence>
<keyword evidence="1" id="KW-0378">Hydrolase</keyword>
<dbReference type="PANTHER" id="PTHR31956">
    <property type="entry name" value="NON-SPECIFIC PHOSPHOLIPASE C4-RELATED"/>
    <property type="match status" value="1"/>
</dbReference>
<dbReference type="EMBL" id="BSUZ01000001">
    <property type="protein sequence ID" value="GMA86645.1"/>
    <property type="molecule type" value="Genomic_DNA"/>
</dbReference>
<proteinExistence type="predicted"/>
<accession>A0ABQ6JHE0</accession>
<keyword evidence="2" id="KW-0843">Virulence</keyword>
<name>A0ABQ6JHE0_9ACTN</name>
<gene>
    <name evidence="3" type="ORF">GCM10025868_18950</name>
</gene>
<evidence type="ECO:0000313" key="4">
    <source>
        <dbReference type="Proteomes" id="UP001157017"/>
    </source>
</evidence>
<evidence type="ECO:0000256" key="2">
    <source>
        <dbReference type="ARBA" id="ARBA00023026"/>
    </source>
</evidence>
<protein>
    <recommendedName>
        <fullName evidence="5">Phosphoesterase</fullName>
    </recommendedName>
</protein>